<sequence length="228" mass="26493">MAALQGRDRRPRLNPTDRWKLFCIGQRLLRREKKWCYNVLMQSQSRTEFKDCVAGMASSAFASSGAPPFATWSLDFQLAIRACRARYMSLNTATQMHINIMAGIWRAKRPRHMSRRPYKAVLQFPKRRVAGPQPQMDCRFSCPLVPGNLILKSEQFFWFPSPVVFRNPPVVFRTIMFMLRRDHWRRNCCSHNSWLKMLLNAFGHSALLATPTFAFLPSMCHTRAPPLS</sequence>
<evidence type="ECO:0000313" key="2">
    <source>
        <dbReference type="Proteomes" id="UP000224854"/>
    </source>
</evidence>
<comment type="caution">
    <text evidence="1">The sequence shown here is derived from an EMBL/GenBank/DDBJ whole genome shotgun (WGS) entry which is preliminary data.</text>
</comment>
<dbReference type="OrthoDB" id="3766406at2759"/>
<keyword evidence="2" id="KW-1185">Reference proteome</keyword>
<dbReference type="Proteomes" id="UP000224854">
    <property type="component" value="Unassembled WGS sequence"/>
</dbReference>
<reference evidence="1 2" key="1">
    <citation type="submission" date="2017-06" db="EMBL/GenBank/DDBJ databases">
        <title>Ant-infecting Ophiocordyceps genomes reveal a high diversity of potential behavioral manipulation genes and a possible major role for enterotoxins.</title>
        <authorList>
            <person name="De Bekker C."/>
            <person name="Evans H.C."/>
            <person name="Brachmann A."/>
            <person name="Hughes D.P."/>
        </authorList>
    </citation>
    <scope>NUCLEOTIDE SEQUENCE [LARGE SCALE GENOMIC DNA]</scope>
    <source>
        <strain evidence="1 2">1348a</strain>
    </source>
</reference>
<protein>
    <submittedName>
        <fullName evidence="1">Uncharacterized protein</fullName>
    </submittedName>
</protein>
<dbReference type="AlphaFoldDB" id="A0A2C5X6W7"/>
<evidence type="ECO:0000313" key="1">
    <source>
        <dbReference type="EMBL" id="PHH58609.1"/>
    </source>
</evidence>
<dbReference type="EMBL" id="NJEU01002091">
    <property type="protein sequence ID" value="PHH58609.1"/>
    <property type="molecule type" value="Genomic_DNA"/>
</dbReference>
<accession>A0A2C5X6W7</accession>
<name>A0A2C5X6W7_9HYPO</name>
<organism evidence="1 2">
    <name type="scientific">Ophiocordyceps australis</name>
    <dbReference type="NCBI Taxonomy" id="1399860"/>
    <lineage>
        <taxon>Eukaryota</taxon>
        <taxon>Fungi</taxon>
        <taxon>Dikarya</taxon>
        <taxon>Ascomycota</taxon>
        <taxon>Pezizomycotina</taxon>
        <taxon>Sordariomycetes</taxon>
        <taxon>Hypocreomycetidae</taxon>
        <taxon>Hypocreales</taxon>
        <taxon>Ophiocordycipitaceae</taxon>
        <taxon>Ophiocordyceps</taxon>
    </lineage>
</organism>
<proteinExistence type="predicted"/>
<gene>
    <name evidence="1" type="ORF">CDD82_2839</name>
</gene>